<name>A0ABD5YKZ8_9EURY</name>
<evidence type="ECO:0000256" key="1">
    <source>
        <dbReference type="SAM" id="Phobius"/>
    </source>
</evidence>
<feature type="transmembrane region" description="Helical" evidence="1">
    <location>
        <begin position="129"/>
        <end position="145"/>
    </location>
</feature>
<organism evidence="2 3">
    <name type="scientific">Halocatena marina</name>
    <dbReference type="NCBI Taxonomy" id="2934937"/>
    <lineage>
        <taxon>Archaea</taxon>
        <taxon>Methanobacteriati</taxon>
        <taxon>Methanobacteriota</taxon>
        <taxon>Stenosarchaea group</taxon>
        <taxon>Halobacteria</taxon>
        <taxon>Halobacteriales</taxon>
        <taxon>Natronomonadaceae</taxon>
        <taxon>Halocatena</taxon>
    </lineage>
</organism>
<dbReference type="GeneID" id="76199573"/>
<keyword evidence="1" id="KW-1133">Transmembrane helix</keyword>
<keyword evidence="3" id="KW-1185">Reference proteome</keyword>
<proteinExistence type="predicted"/>
<feature type="transmembrane region" description="Helical" evidence="1">
    <location>
        <begin position="157"/>
        <end position="175"/>
    </location>
</feature>
<feature type="transmembrane region" description="Helical" evidence="1">
    <location>
        <begin position="256"/>
        <end position="278"/>
    </location>
</feature>
<feature type="transmembrane region" description="Helical" evidence="1">
    <location>
        <begin position="299"/>
        <end position="323"/>
    </location>
</feature>
<reference evidence="2 3" key="1">
    <citation type="journal article" date="2019" name="Int. J. Syst. Evol. Microbiol.">
        <title>The Global Catalogue of Microorganisms (GCM) 10K type strain sequencing project: providing services to taxonomists for standard genome sequencing and annotation.</title>
        <authorList>
            <consortium name="The Broad Institute Genomics Platform"/>
            <consortium name="The Broad Institute Genome Sequencing Center for Infectious Disease"/>
            <person name="Wu L."/>
            <person name="Ma J."/>
        </authorList>
    </citation>
    <scope>NUCLEOTIDE SEQUENCE [LARGE SCALE GENOMIC DNA]</scope>
    <source>
        <strain evidence="2 3">RDMS1</strain>
    </source>
</reference>
<feature type="transmembrane region" description="Helical" evidence="1">
    <location>
        <begin position="102"/>
        <end position="122"/>
    </location>
</feature>
<dbReference type="AlphaFoldDB" id="A0ABD5YKZ8"/>
<gene>
    <name evidence="2" type="ORF">ACFQL7_09120</name>
</gene>
<dbReference type="EMBL" id="JBHTAX010000001">
    <property type="protein sequence ID" value="MFC7189999.1"/>
    <property type="molecule type" value="Genomic_DNA"/>
</dbReference>
<sequence>MTYRRLLAWIFAFTIGGRAVVSPAAAHSGTTHAGTPHWLLFVLCLGGIGVIVLTVTAARRDLVRLSFAAPFIVGGALSAVFGGIGLVEIQVVANSPPQLTELYPVFGFIVGGLLSVGGFLIVRLRWPQKPQYAILCLLLSAWIVYPSALQNQGYHNPLGYLIALSLPLVLVFIIWTDGRAILQSLRLQTMPKVTGISAGLLTSVFFAFSAGTMSINPDYGVNAPTETFITPFTVASPLVMWPAIEFYVPMVPLSGYISIGTLLLMGILGGLVGLNVAVVTQQWSAVGSFAGKQLFTGSLAASGATACCCCAPAFYGVLSVLFGSAVTPVYWSFMVPSSPVGGMFFAGSVLLLLGSFLTSTGSATENATVLGSTSN</sequence>
<protein>
    <submittedName>
        <fullName evidence="2">Uncharacterized protein</fullName>
    </submittedName>
</protein>
<evidence type="ECO:0000313" key="3">
    <source>
        <dbReference type="Proteomes" id="UP001596417"/>
    </source>
</evidence>
<accession>A0ABD5YKZ8</accession>
<feature type="transmembrane region" description="Helical" evidence="1">
    <location>
        <begin position="65"/>
        <end position="87"/>
    </location>
</feature>
<keyword evidence="1" id="KW-0812">Transmembrane</keyword>
<keyword evidence="1" id="KW-0472">Membrane</keyword>
<feature type="transmembrane region" description="Helical" evidence="1">
    <location>
        <begin position="329"/>
        <end position="353"/>
    </location>
</feature>
<comment type="caution">
    <text evidence="2">The sequence shown here is derived from an EMBL/GenBank/DDBJ whole genome shotgun (WGS) entry which is preliminary data.</text>
</comment>
<dbReference type="Proteomes" id="UP001596417">
    <property type="component" value="Unassembled WGS sequence"/>
</dbReference>
<evidence type="ECO:0000313" key="2">
    <source>
        <dbReference type="EMBL" id="MFC7189999.1"/>
    </source>
</evidence>
<dbReference type="RefSeq" id="WP_248906418.1">
    <property type="nucleotide sequence ID" value="NZ_CP109979.1"/>
</dbReference>
<feature type="transmembrane region" description="Helical" evidence="1">
    <location>
        <begin position="38"/>
        <end position="58"/>
    </location>
</feature>
<feature type="transmembrane region" description="Helical" evidence="1">
    <location>
        <begin position="196"/>
        <end position="215"/>
    </location>
</feature>